<evidence type="ECO:0000256" key="5">
    <source>
        <dbReference type="ARBA" id="ARBA00022801"/>
    </source>
</evidence>
<keyword evidence="6" id="KW-0368">Histidine biosynthesis</keyword>
<reference evidence="10 11" key="1">
    <citation type="journal article" date="2019" name="Int. J. Syst. Evol. Microbiol.">
        <title>The Global Catalogue of Microorganisms (GCM) 10K type strain sequencing project: providing services to taxonomists for standard genome sequencing and annotation.</title>
        <authorList>
            <consortium name="The Broad Institute Genomics Platform"/>
            <consortium name="The Broad Institute Genome Sequencing Center for Infectious Disease"/>
            <person name="Wu L."/>
            <person name="Ma J."/>
        </authorList>
    </citation>
    <scope>NUCLEOTIDE SEQUENCE [LARGE SCALE GENOMIC DNA]</scope>
    <source>
        <strain evidence="10 11">DT92</strain>
    </source>
</reference>
<feature type="compositionally biased region" description="Low complexity" evidence="8">
    <location>
        <begin position="209"/>
        <end position="221"/>
    </location>
</feature>
<comment type="pathway">
    <text evidence="1">Amino-acid biosynthesis; L-histidine biosynthesis; L-histidine from 5-phospho-alpha-D-ribose 1-diphosphate: step 8/9.</text>
</comment>
<dbReference type="Proteomes" id="UP001596368">
    <property type="component" value="Unassembled WGS sequence"/>
</dbReference>
<gene>
    <name evidence="10" type="ORF">ACFQRB_11235</name>
</gene>
<dbReference type="InterPro" id="IPR004013">
    <property type="entry name" value="PHP_dom"/>
</dbReference>
<protein>
    <recommendedName>
        <fullName evidence="3">histidinol-phosphatase</fullName>
        <ecNumber evidence="3">3.1.3.15</ecNumber>
    </recommendedName>
</protein>
<evidence type="ECO:0000256" key="4">
    <source>
        <dbReference type="ARBA" id="ARBA00022605"/>
    </source>
</evidence>
<evidence type="ECO:0000256" key="6">
    <source>
        <dbReference type="ARBA" id="ARBA00023102"/>
    </source>
</evidence>
<dbReference type="InterPro" id="IPR010140">
    <property type="entry name" value="Histidinol_P_phosphatase_HisJ"/>
</dbReference>
<feature type="domain" description="PHP" evidence="9">
    <location>
        <begin position="41"/>
        <end position="163"/>
    </location>
</feature>
<dbReference type="SUPFAM" id="SSF89550">
    <property type="entry name" value="PHP domain-like"/>
    <property type="match status" value="1"/>
</dbReference>
<dbReference type="GO" id="GO:0000105">
    <property type="term" value="P:L-histidine biosynthetic process"/>
    <property type="evidence" value="ECO:0007669"/>
    <property type="project" value="UniProtKB-KW"/>
</dbReference>
<evidence type="ECO:0000256" key="8">
    <source>
        <dbReference type="SAM" id="MobiDB-lite"/>
    </source>
</evidence>
<organism evidence="10 11">
    <name type="scientific">Halobaculum litoreum</name>
    <dbReference type="NCBI Taxonomy" id="3031998"/>
    <lineage>
        <taxon>Archaea</taxon>
        <taxon>Methanobacteriati</taxon>
        <taxon>Methanobacteriota</taxon>
        <taxon>Stenosarchaea group</taxon>
        <taxon>Halobacteria</taxon>
        <taxon>Halobacteriales</taxon>
        <taxon>Haloferacaceae</taxon>
        <taxon>Halobaculum</taxon>
    </lineage>
</organism>
<sequence length="273" mass="30337">MGFADHCSVTRDDHWVAKRDRYARHFDLTYERRRDAIERLRGEYDLAVHDAVEVDYEPGSEDRIAAFLDEAGFDYALGSVHYVGRHTVFSFEDFSTPGTPAPETVVADYYDAVVALASSELFEIAAHVDVIEAHPQLAGRRTDEQVRRVADAFAASRTVPEVNAKRTTRDGEPDLHPTDDLLRALRDRGVRFTVGTDAHRPGSSPSAWTRSHACATRTTSSRSRRPTCVAAAGRDPVRRSNDRVNGRRGGRAFDGLKCRVGGPDGETGVRLFH</sequence>
<keyword evidence="5" id="KW-0378">Hydrolase</keyword>
<dbReference type="PANTHER" id="PTHR21039:SF0">
    <property type="entry name" value="HISTIDINOL-PHOSPHATASE"/>
    <property type="match status" value="1"/>
</dbReference>
<dbReference type="InterPro" id="IPR016195">
    <property type="entry name" value="Pol/histidinol_Pase-like"/>
</dbReference>
<evidence type="ECO:0000256" key="2">
    <source>
        <dbReference type="ARBA" id="ARBA00009152"/>
    </source>
</evidence>
<comment type="caution">
    <text evidence="10">The sequence shown here is derived from an EMBL/GenBank/DDBJ whole genome shotgun (WGS) entry which is preliminary data.</text>
</comment>
<evidence type="ECO:0000313" key="11">
    <source>
        <dbReference type="Proteomes" id="UP001596368"/>
    </source>
</evidence>
<evidence type="ECO:0000256" key="7">
    <source>
        <dbReference type="ARBA" id="ARBA00049158"/>
    </source>
</evidence>
<dbReference type="Pfam" id="PF02811">
    <property type="entry name" value="PHP"/>
    <property type="match status" value="1"/>
</dbReference>
<name>A0ABD5XSS7_9EURY</name>
<comment type="catalytic activity">
    <reaction evidence="7">
        <text>L-histidinol phosphate + H2O = L-histidinol + phosphate</text>
        <dbReference type="Rhea" id="RHEA:14465"/>
        <dbReference type="ChEBI" id="CHEBI:15377"/>
        <dbReference type="ChEBI" id="CHEBI:43474"/>
        <dbReference type="ChEBI" id="CHEBI:57699"/>
        <dbReference type="ChEBI" id="CHEBI:57980"/>
        <dbReference type="EC" id="3.1.3.15"/>
    </reaction>
</comment>
<keyword evidence="4" id="KW-0028">Amino-acid biosynthesis</keyword>
<dbReference type="AlphaFoldDB" id="A0ABD5XSS7"/>
<feature type="compositionally biased region" description="Basic and acidic residues" evidence="8">
    <location>
        <begin position="235"/>
        <end position="245"/>
    </location>
</feature>
<evidence type="ECO:0000259" key="9">
    <source>
        <dbReference type="Pfam" id="PF02811"/>
    </source>
</evidence>
<evidence type="ECO:0000256" key="3">
    <source>
        <dbReference type="ARBA" id="ARBA00013085"/>
    </source>
</evidence>
<dbReference type="EC" id="3.1.3.15" evidence="3"/>
<dbReference type="GO" id="GO:0004401">
    <property type="term" value="F:histidinol-phosphatase activity"/>
    <property type="evidence" value="ECO:0007669"/>
    <property type="project" value="UniProtKB-EC"/>
</dbReference>
<dbReference type="EMBL" id="JBHSZG010000001">
    <property type="protein sequence ID" value="MFC7136896.1"/>
    <property type="molecule type" value="Genomic_DNA"/>
</dbReference>
<comment type="similarity">
    <text evidence="2">Belongs to the PHP hydrolase family. HisK subfamily.</text>
</comment>
<evidence type="ECO:0000256" key="1">
    <source>
        <dbReference type="ARBA" id="ARBA00004970"/>
    </source>
</evidence>
<feature type="region of interest" description="Disordered" evidence="8">
    <location>
        <begin position="194"/>
        <end position="248"/>
    </location>
</feature>
<keyword evidence="11" id="KW-1185">Reference proteome</keyword>
<dbReference type="PANTHER" id="PTHR21039">
    <property type="entry name" value="HISTIDINOL PHOSPHATASE-RELATED"/>
    <property type="match status" value="1"/>
</dbReference>
<proteinExistence type="inferred from homology"/>
<evidence type="ECO:0000313" key="10">
    <source>
        <dbReference type="EMBL" id="MFC7136896.1"/>
    </source>
</evidence>
<dbReference type="Gene3D" id="3.20.20.140">
    <property type="entry name" value="Metal-dependent hydrolases"/>
    <property type="match status" value="1"/>
</dbReference>
<accession>A0ABD5XSS7</accession>